<gene>
    <name evidence="14" type="ORF">L484_028080</name>
</gene>
<dbReference type="EMBL" id="KE346217">
    <property type="protein sequence ID" value="EXC30901.1"/>
    <property type="molecule type" value="Genomic_DNA"/>
</dbReference>
<dbReference type="GO" id="GO:0016020">
    <property type="term" value="C:membrane"/>
    <property type="evidence" value="ECO:0007669"/>
    <property type="project" value="UniProtKB-SubCell"/>
</dbReference>
<dbReference type="PANTHER" id="PTHR47943">
    <property type="entry name" value="CYTOCHROME P450 93A3-LIKE"/>
    <property type="match status" value="1"/>
</dbReference>
<evidence type="ECO:0000313" key="14">
    <source>
        <dbReference type="EMBL" id="EXC30901.1"/>
    </source>
</evidence>
<comment type="cofactor">
    <cofactor evidence="1 10">
        <name>heme</name>
        <dbReference type="ChEBI" id="CHEBI:30413"/>
    </cofactor>
</comment>
<keyword evidence="12" id="KW-0175">Coiled coil</keyword>
<dbReference type="PRINTS" id="PR00463">
    <property type="entry name" value="EP450I"/>
</dbReference>
<evidence type="ECO:0000256" key="13">
    <source>
        <dbReference type="SAM" id="Phobius"/>
    </source>
</evidence>
<dbReference type="Gene3D" id="1.10.630.10">
    <property type="entry name" value="Cytochrome P450"/>
    <property type="match status" value="1"/>
</dbReference>
<sequence length="551" mass="62641">MANLQDFAFLLLIILALASLTIFVQTIIFFCKRKTKSLLPLPPSPPALPIIGHLYLLGKLPHQALCKVSNRYGSIVFLRFGYKSSLLVSSAEIARECLKTNESCFMNRPQRANFDYLTYGGSDFSVAPYGRYWKFMRKLTVSKLLGASIMEVYQAIRREEIKQLIQTILKEADEGKEINVGAQLMGLTNNIISRMALKQKCAKNEDEAYEMRYVVDEMCDLAGKLNLQDFIWFCRKFDLQRFGKRLKEVRARYDNLMEKIIKDHEEAKRRRMETRGDNDNGEVKDILDMLLDVYEDEDSEIKLTKENINAYVMNIFGAGTETQAVTMEWALSELISHPNAMSKARQEVDQVVGNNRMVQESDIANLPYIKAVVKETLRLHPGGPFIARESSKDCEINGYHVPANTRLFINTWAINRDPNHWDDPHEFSPERFLDEDGNEKRDLDVRGHHFQLLPFGSGNRGCPGVNLALLVVPTTVAALIHCFDWKVGEEDNGVVDMEERFGLSLPKAKPLVGEDGNGVVNMEEGFGLSLPKAKPFICFPVARLNPFPQVF</sequence>
<evidence type="ECO:0000256" key="12">
    <source>
        <dbReference type="SAM" id="Coils"/>
    </source>
</evidence>
<evidence type="ECO:0000256" key="9">
    <source>
        <dbReference type="ARBA" id="ARBA00023136"/>
    </source>
</evidence>
<keyword evidence="13" id="KW-0812">Transmembrane</keyword>
<dbReference type="eggNOG" id="KOG0156">
    <property type="taxonomic scope" value="Eukaryota"/>
</dbReference>
<dbReference type="GO" id="GO:0020037">
    <property type="term" value="F:heme binding"/>
    <property type="evidence" value="ECO:0007669"/>
    <property type="project" value="InterPro"/>
</dbReference>
<dbReference type="GO" id="GO:0004497">
    <property type="term" value="F:monooxygenase activity"/>
    <property type="evidence" value="ECO:0007669"/>
    <property type="project" value="UniProtKB-KW"/>
</dbReference>
<evidence type="ECO:0000256" key="4">
    <source>
        <dbReference type="ARBA" id="ARBA00022617"/>
    </source>
</evidence>
<feature type="transmembrane region" description="Helical" evidence="13">
    <location>
        <begin position="7"/>
        <end position="30"/>
    </location>
</feature>
<dbReference type="Pfam" id="PF00067">
    <property type="entry name" value="p450"/>
    <property type="match status" value="1"/>
</dbReference>
<evidence type="ECO:0000256" key="5">
    <source>
        <dbReference type="ARBA" id="ARBA00022723"/>
    </source>
</evidence>
<dbReference type="InterPro" id="IPR002401">
    <property type="entry name" value="Cyt_P450_E_grp-I"/>
</dbReference>
<protein>
    <submittedName>
        <fullName evidence="14">Cytochrome P450 93A1</fullName>
    </submittedName>
</protein>
<comment type="similarity">
    <text evidence="3 11">Belongs to the cytochrome P450 family.</text>
</comment>
<dbReference type="FunFam" id="1.10.630.10:FF:000019">
    <property type="entry name" value="Cytochrome P450 family protein"/>
    <property type="match status" value="1"/>
</dbReference>
<evidence type="ECO:0000256" key="2">
    <source>
        <dbReference type="ARBA" id="ARBA00004370"/>
    </source>
</evidence>
<dbReference type="PROSITE" id="PS00086">
    <property type="entry name" value="CYTOCHROME_P450"/>
    <property type="match status" value="1"/>
</dbReference>
<name>W9S832_9ROSA</name>
<feature type="coiled-coil region" evidence="12">
    <location>
        <begin position="239"/>
        <end position="270"/>
    </location>
</feature>
<dbReference type="InterPro" id="IPR017972">
    <property type="entry name" value="Cyt_P450_CS"/>
</dbReference>
<keyword evidence="8 11" id="KW-0503">Monooxygenase</keyword>
<dbReference type="STRING" id="981085.W9S832"/>
<keyword evidence="13" id="KW-1133">Transmembrane helix</keyword>
<dbReference type="SUPFAM" id="SSF48264">
    <property type="entry name" value="Cytochrome P450"/>
    <property type="match status" value="1"/>
</dbReference>
<keyword evidence="7 10" id="KW-0408">Iron</keyword>
<reference evidence="15" key="1">
    <citation type="submission" date="2013-01" db="EMBL/GenBank/DDBJ databases">
        <title>Draft Genome Sequence of a Mulberry Tree, Morus notabilis C.K. Schneid.</title>
        <authorList>
            <person name="He N."/>
            <person name="Zhao S."/>
        </authorList>
    </citation>
    <scope>NUCLEOTIDE SEQUENCE</scope>
</reference>
<keyword evidence="9 13" id="KW-0472">Membrane</keyword>
<dbReference type="GO" id="GO:0005506">
    <property type="term" value="F:iron ion binding"/>
    <property type="evidence" value="ECO:0007669"/>
    <property type="project" value="InterPro"/>
</dbReference>
<proteinExistence type="inferred from homology"/>
<dbReference type="Proteomes" id="UP000030645">
    <property type="component" value="Unassembled WGS sequence"/>
</dbReference>
<dbReference type="PANTHER" id="PTHR47943:SF8">
    <property type="entry name" value="CYTOCHROME P450"/>
    <property type="match status" value="1"/>
</dbReference>
<evidence type="ECO:0000256" key="7">
    <source>
        <dbReference type="ARBA" id="ARBA00023004"/>
    </source>
</evidence>
<evidence type="ECO:0000256" key="11">
    <source>
        <dbReference type="RuleBase" id="RU000461"/>
    </source>
</evidence>
<evidence type="ECO:0000256" key="6">
    <source>
        <dbReference type="ARBA" id="ARBA00023002"/>
    </source>
</evidence>
<keyword evidence="5 10" id="KW-0479">Metal-binding</keyword>
<keyword evidence="6 11" id="KW-0560">Oxidoreductase</keyword>
<evidence type="ECO:0000256" key="10">
    <source>
        <dbReference type="PIRSR" id="PIRSR602401-1"/>
    </source>
</evidence>
<dbReference type="GO" id="GO:0016705">
    <property type="term" value="F:oxidoreductase activity, acting on paired donors, with incorporation or reduction of molecular oxygen"/>
    <property type="evidence" value="ECO:0007669"/>
    <property type="project" value="InterPro"/>
</dbReference>
<organism evidence="14 15">
    <name type="scientific">Morus notabilis</name>
    <dbReference type="NCBI Taxonomy" id="981085"/>
    <lineage>
        <taxon>Eukaryota</taxon>
        <taxon>Viridiplantae</taxon>
        <taxon>Streptophyta</taxon>
        <taxon>Embryophyta</taxon>
        <taxon>Tracheophyta</taxon>
        <taxon>Spermatophyta</taxon>
        <taxon>Magnoliopsida</taxon>
        <taxon>eudicotyledons</taxon>
        <taxon>Gunneridae</taxon>
        <taxon>Pentapetalae</taxon>
        <taxon>rosids</taxon>
        <taxon>fabids</taxon>
        <taxon>Rosales</taxon>
        <taxon>Moraceae</taxon>
        <taxon>Moreae</taxon>
        <taxon>Morus</taxon>
    </lineage>
</organism>
<comment type="subcellular location">
    <subcellularLocation>
        <location evidence="2">Membrane</location>
    </subcellularLocation>
</comment>
<evidence type="ECO:0000256" key="8">
    <source>
        <dbReference type="ARBA" id="ARBA00023033"/>
    </source>
</evidence>
<evidence type="ECO:0000256" key="1">
    <source>
        <dbReference type="ARBA" id="ARBA00001971"/>
    </source>
</evidence>
<evidence type="ECO:0000313" key="15">
    <source>
        <dbReference type="Proteomes" id="UP000030645"/>
    </source>
</evidence>
<accession>W9S832</accession>
<dbReference type="PRINTS" id="PR00385">
    <property type="entry name" value="P450"/>
</dbReference>
<dbReference type="InterPro" id="IPR001128">
    <property type="entry name" value="Cyt_P450"/>
</dbReference>
<dbReference type="AlphaFoldDB" id="W9S832"/>
<evidence type="ECO:0000256" key="3">
    <source>
        <dbReference type="ARBA" id="ARBA00010617"/>
    </source>
</evidence>
<keyword evidence="15" id="KW-1185">Reference proteome</keyword>
<keyword evidence="4 10" id="KW-0349">Heme</keyword>
<feature type="binding site" description="axial binding residue" evidence="10">
    <location>
        <position position="462"/>
    </location>
    <ligand>
        <name>heme</name>
        <dbReference type="ChEBI" id="CHEBI:30413"/>
    </ligand>
    <ligandPart>
        <name>Fe</name>
        <dbReference type="ChEBI" id="CHEBI:18248"/>
    </ligandPart>
</feature>
<dbReference type="CDD" id="cd20655">
    <property type="entry name" value="CYP93"/>
    <property type="match status" value="1"/>
</dbReference>
<dbReference type="InterPro" id="IPR036396">
    <property type="entry name" value="Cyt_P450_sf"/>
</dbReference>